<accession>A0ABS0BZP9</accession>
<comment type="caution">
    <text evidence="2">The sequence shown here is derived from an EMBL/GenBank/DDBJ whole genome shotgun (WGS) entry which is preliminary data.</text>
</comment>
<evidence type="ECO:0008006" key="4">
    <source>
        <dbReference type="Google" id="ProtNLM"/>
    </source>
</evidence>
<dbReference type="EMBL" id="JACBGI020000033">
    <property type="protein sequence ID" value="MBF6058944.1"/>
    <property type="molecule type" value="Genomic_DNA"/>
</dbReference>
<proteinExistence type="predicted"/>
<reference evidence="2 3" key="2">
    <citation type="submission" date="2020-11" db="EMBL/GenBank/DDBJ databases">
        <title>Sulfur oxidizing isolate from Hospital Hole Sinkhole.</title>
        <authorList>
            <person name="Scott K.M."/>
        </authorList>
    </citation>
    <scope>NUCLEOTIDE SEQUENCE [LARGE SCALE GENOMIC DNA]</scope>
    <source>
        <strain evidence="2 3">HH1</strain>
    </source>
</reference>
<gene>
    <name evidence="2" type="ORF">H8792_011370</name>
</gene>
<feature type="transmembrane region" description="Helical" evidence="1">
    <location>
        <begin position="136"/>
        <end position="154"/>
    </location>
</feature>
<organism evidence="2 3">
    <name type="scientific">Thiomicrorhabdus heinhorstiae</name>
    <dbReference type="NCBI Taxonomy" id="2748010"/>
    <lineage>
        <taxon>Bacteria</taxon>
        <taxon>Pseudomonadati</taxon>
        <taxon>Pseudomonadota</taxon>
        <taxon>Gammaproteobacteria</taxon>
        <taxon>Thiotrichales</taxon>
        <taxon>Piscirickettsiaceae</taxon>
        <taxon>Thiomicrorhabdus</taxon>
    </lineage>
</organism>
<keyword evidence="1" id="KW-0812">Transmembrane</keyword>
<reference evidence="2 3" key="1">
    <citation type="submission" date="2020-06" db="EMBL/GenBank/DDBJ databases">
        <authorList>
            <person name="Scott K."/>
        </authorList>
    </citation>
    <scope>NUCLEOTIDE SEQUENCE [LARGE SCALE GENOMIC DNA]</scope>
    <source>
        <strain evidence="2 3">HH1</strain>
    </source>
</reference>
<evidence type="ECO:0000256" key="1">
    <source>
        <dbReference type="SAM" id="Phobius"/>
    </source>
</evidence>
<keyword evidence="1" id="KW-0472">Membrane</keyword>
<feature type="transmembrane region" description="Helical" evidence="1">
    <location>
        <begin position="322"/>
        <end position="343"/>
    </location>
</feature>
<dbReference type="Proteomes" id="UP001193680">
    <property type="component" value="Unassembled WGS sequence"/>
</dbReference>
<keyword evidence="1" id="KW-1133">Transmembrane helix</keyword>
<dbReference type="RefSeq" id="WP_185979088.1">
    <property type="nucleotide sequence ID" value="NZ_JACBGI020000033.1"/>
</dbReference>
<feature type="transmembrane region" description="Helical" evidence="1">
    <location>
        <begin position="296"/>
        <end position="316"/>
    </location>
</feature>
<feature type="transmembrane region" description="Helical" evidence="1">
    <location>
        <begin position="257"/>
        <end position="276"/>
    </location>
</feature>
<evidence type="ECO:0000313" key="2">
    <source>
        <dbReference type="EMBL" id="MBF6058944.1"/>
    </source>
</evidence>
<name>A0ABS0BZP9_9GAMM</name>
<protein>
    <recommendedName>
        <fullName evidence="4">Glycosyltransferase RgtA/B/C/D-like domain-containing protein</fullName>
    </recommendedName>
</protein>
<feature type="transmembrane region" description="Helical" evidence="1">
    <location>
        <begin position="108"/>
        <end position="129"/>
    </location>
</feature>
<sequence length="448" mass="52450">MLKRLKQKAQDDWSLFLGNYWIGRKPFYTPDDPQWSQQSISFPFVWLILVGIALLFSPMPSDDLLRHVHAWQYDYDYRQMFDGYPYHFDAWFGFDWAVGQLYQYFGDFAIKIVQATSIGLLALVIYLNLRGVHRDARILVVLIVIWLVGSRFLLARPTTFETVLMFLAIALTYYPIKPKWDRLIHLTLGCLMVSFYHLFFIYLIPLLIWRRIYLLPMLLGLAGWQWLTGGQYFQEVVDIFNFGEMRIPGIKVSENEFALPLALLFIGFLVLFVYKWQRSDRQWALTAAWFTLPMQIRYVVDNLVPIIAILLARHWPVRPHPFLLLFMLIMVKTAIGGAGFYFADKDTQKQPTYFSENEHVMAQNLGVNFWVINQGAAQHIKVAPAMEIGFSNKDVQQAVLDKTVTCEFLHKYQFDKYVENSAVDLPLTCLKLQTSTPEGYKIWQVHYE</sequence>
<feature type="transmembrane region" description="Helical" evidence="1">
    <location>
        <begin position="183"/>
        <end position="209"/>
    </location>
</feature>
<evidence type="ECO:0000313" key="3">
    <source>
        <dbReference type="Proteomes" id="UP001193680"/>
    </source>
</evidence>
<feature type="transmembrane region" description="Helical" evidence="1">
    <location>
        <begin position="40"/>
        <end position="59"/>
    </location>
</feature>
<keyword evidence="3" id="KW-1185">Reference proteome</keyword>